<dbReference type="SUPFAM" id="SSF47473">
    <property type="entry name" value="EF-hand"/>
    <property type="match status" value="1"/>
</dbReference>
<evidence type="ECO:0000259" key="3">
    <source>
        <dbReference type="PROSITE" id="PS50222"/>
    </source>
</evidence>
<keyword evidence="2" id="KW-0732">Signal</keyword>
<feature type="compositionally biased region" description="Acidic residues" evidence="1">
    <location>
        <begin position="52"/>
        <end position="71"/>
    </location>
</feature>
<reference evidence="4" key="1">
    <citation type="submission" date="2021-01" db="EMBL/GenBank/DDBJ databases">
        <authorList>
            <person name="Corre E."/>
            <person name="Pelletier E."/>
            <person name="Niang G."/>
            <person name="Scheremetjew M."/>
            <person name="Finn R."/>
            <person name="Kale V."/>
            <person name="Holt S."/>
            <person name="Cochrane G."/>
            <person name="Meng A."/>
            <person name="Brown T."/>
            <person name="Cohen L."/>
        </authorList>
    </citation>
    <scope>NUCLEOTIDE SEQUENCE</scope>
    <source>
        <strain evidence="4">CCMP3105</strain>
    </source>
</reference>
<dbReference type="Gene3D" id="1.10.238.10">
    <property type="entry name" value="EF-hand"/>
    <property type="match status" value="1"/>
</dbReference>
<feature type="region of interest" description="Disordered" evidence="1">
    <location>
        <begin position="51"/>
        <end position="77"/>
    </location>
</feature>
<sequence length="157" mass="16903">MPRRSLPALLGLLLVLGGGSPVAASFERSLAPSSPGQLALLAVLAGRGLAEEGAEGEGAEDKETEGEDGGEDGDKVSDAMESAHFLEVFDKNKDGLLELQELEQLEDAIFEDRELMKKLIAESDSDGDGKIRREELLSLFRAFEREEEKQDAEGGDQ</sequence>
<accession>A0A7S4W3Q6</accession>
<dbReference type="PROSITE" id="PS50222">
    <property type="entry name" value="EF_HAND_2"/>
    <property type="match status" value="1"/>
</dbReference>
<gene>
    <name evidence="4" type="ORF">AMON00008_LOCUS46863</name>
</gene>
<evidence type="ECO:0000313" key="4">
    <source>
        <dbReference type="EMBL" id="CAE4638490.1"/>
    </source>
</evidence>
<feature type="chain" id="PRO_5031041838" description="EF-hand domain-containing protein" evidence="2">
    <location>
        <begin position="25"/>
        <end position="157"/>
    </location>
</feature>
<evidence type="ECO:0000256" key="1">
    <source>
        <dbReference type="SAM" id="MobiDB-lite"/>
    </source>
</evidence>
<dbReference type="AlphaFoldDB" id="A0A7S4W3Q6"/>
<dbReference type="Pfam" id="PF13499">
    <property type="entry name" value="EF-hand_7"/>
    <property type="match status" value="1"/>
</dbReference>
<dbReference type="InterPro" id="IPR011992">
    <property type="entry name" value="EF-hand-dom_pair"/>
</dbReference>
<feature type="signal peptide" evidence="2">
    <location>
        <begin position="1"/>
        <end position="24"/>
    </location>
</feature>
<name>A0A7S4W3Q6_9DINO</name>
<protein>
    <recommendedName>
        <fullName evidence="3">EF-hand domain-containing protein</fullName>
    </recommendedName>
</protein>
<evidence type="ECO:0000256" key="2">
    <source>
        <dbReference type="SAM" id="SignalP"/>
    </source>
</evidence>
<dbReference type="EMBL" id="HBNR01066349">
    <property type="protein sequence ID" value="CAE4638490.1"/>
    <property type="molecule type" value="Transcribed_RNA"/>
</dbReference>
<dbReference type="SMART" id="SM00054">
    <property type="entry name" value="EFh"/>
    <property type="match status" value="2"/>
</dbReference>
<proteinExistence type="predicted"/>
<organism evidence="4">
    <name type="scientific">Alexandrium monilatum</name>
    <dbReference type="NCBI Taxonomy" id="311494"/>
    <lineage>
        <taxon>Eukaryota</taxon>
        <taxon>Sar</taxon>
        <taxon>Alveolata</taxon>
        <taxon>Dinophyceae</taxon>
        <taxon>Gonyaulacales</taxon>
        <taxon>Pyrocystaceae</taxon>
        <taxon>Alexandrium</taxon>
    </lineage>
</organism>
<dbReference type="InterPro" id="IPR002048">
    <property type="entry name" value="EF_hand_dom"/>
</dbReference>
<dbReference type="GO" id="GO:0005509">
    <property type="term" value="F:calcium ion binding"/>
    <property type="evidence" value="ECO:0007669"/>
    <property type="project" value="InterPro"/>
</dbReference>
<feature type="domain" description="EF-hand" evidence="3">
    <location>
        <begin position="111"/>
        <end position="146"/>
    </location>
</feature>